<dbReference type="CDD" id="cd00201">
    <property type="entry name" value="WW"/>
    <property type="match status" value="2"/>
</dbReference>
<feature type="region of interest" description="Disordered" evidence="1">
    <location>
        <begin position="153"/>
        <end position="173"/>
    </location>
</feature>
<dbReference type="Proteomes" id="UP001189429">
    <property type="component" value="Unassembled WGS sequence"/>
</dbReference>
<feature type="compositionally biased region" description="Basic and acidic residues" evidence="1">
    <location>
        <begin position="153"/>
        <end position="162"/>
    </location>
</feature>
<dbReference type="EMBL" id="CAUYUJ010014949">
    <property type="protein sequence ID" value="CAK0848035.1"/>
    <property type="molecule type" value="Genomic_DNA"/>
</dbReference>
<keyword evidence="2" id="KW-0812">Transmembrane</keyword>
<keyword evidence="5" id="KW-1185">Reference proteome</keyword>
<gene>
    <name evidence="4" type="ORF">PCOR1329_LOCUS41090</name>
</gene>
<keyword evidence="2" id="KW-1133">Transmembrane helix</keyword>
<feature type="transmembrane region" description="Helical" evidence="2">
    <location>
        <begin position="188"/>
        <end position="207"/>
    </location>
</feature>
<feature type="transmembrane region" description="Helical" evidence="2">
    <location>
        <begin position="120"/>
        <end position="144"/>
    </location>
</feature>
<dbReference type="InterPro" id="IPR036020">
    <property type="entry name" value="WW_dom_sf"/>
</dbReference>
<feature type="domain" description="WW" evidence="3">
    <location>
        <begin position="438"/>
        <end position="465"/>
    </location>
</feature>
<dbReference type="Gene3D" id="2.20.70.10">
    <property type="match status" value="1"/>
</dbReference>
<feature type="transmembrane region" description="Helical" evidence="2">
    <location>
        <begin position="278"/>
        <end position="298"/>
    </location>
</feature>
<dbReference type="InterPro" id="IPR001202">
    <property type="entry name" value="WW_dom"/>
</dbReference>
<comment type="caution">
    <text evidence="4">The sequence shown here is derived from an EMBL/GenBank/DDBJ whole genome shotgun (WGS) entry which is preliminary data.</text>
</comment>
<reference evidence="4" key="1">
    <citation type="submission" date="2023-10" db="EMBL/GenBank/DDBJ databases">
        <authorList>
            <person name="Chen Y."/>
            <person name="Shah S."/>
            <person name="Dougan E. K."/>
            <person name="Thang M."/>
            <person name="Chan C."/>
        </authorList>
    </citation>
    <scope>NUCLEOTIDE SEQUENCE [LARGE SCALE GENOMIC DNA]</scope>
</reference>
<evidence type="ECO:0000256" key="2">
    <source>
        <dbReference type="SAM" id="Phobius"/>
    </source>
</evidence>
<dbReference type="SUPFAM" id="SSF51045">
    <property type="entry name" value="WW domain"/>
    <property type="match status" value="2"/>
</dbReference>
<keyword evidence="2" id="KW-0472">Membrane</keyword>
<name>A0ABN9TQW1_9DINO</name>
<dbReference type="PROSITE" id="PS50020">
    <property type="entry name" value="WW_DOMAIN_2"/>
    <property type="match status" value="2"/>
</dbReference>
<organism evidence="4 5">
    <name type="scientific">Prorocentrum cordatum</name>
    <dbReference type="NCBI Taxonomy" id="2364126"/>
    <lineage>
        <taxon>Eukaryota</taxon>
        <taxon>Sar</taxon>
        <taxon>Alveolata</taxon>
        <taxon>Dinophyceae</taxon>
        <taxon>Prorocentrales</taxon>
        <taxon>Prorocentraceae</taxon>
        <taxon>Prorocentrum</taxon>
    </lineage>
</organism>
<feature type="domain" description="WW" evidence="3">
    <location>
        <begin position="362"/>
        <end position="395"/>
    </location>
</feature>
<proteinExistence type="predicted"/>
<evidence type="ECO:0000259" key="3">
    <source>
        <dbReference type="PROSITE" id="PS50020"/>
    </source>
</evidence>
<feature type="transmembrane region" description="Helical" evidence="2">
    <location>
        <begin position="35"/>
        <end position="55"/>
    </location>
</feature>
<dbReference type="SMART" id="SM00456">
    <property type="entry name" value="WW"/>
    <property type="match status" value="2"/>
</dbReference>
<protein>
    <recommendedName>
        <fullName evidence="3">WW domain-containing protein</fullName>
    </recommendedName>
</protein>
<evidence type="ECO:0000256" key="1">
    <source>
        <dbReference type="SAM" id="MobiDB-lite"/>
    </source>
</evidence>
<sequence length="657" mass="70947">MSTNTIMTMAVLFDNADTTRHGRPAATADAGRGRLVGGWLVLVVVAAGFVVSVIFQAGDYPTIPLAVTIFACPLAILLFRHATRPTKHVGRSTSGLLEDLSDRINALGALAAREQDQKNFYAAATVAFVLAGLMCLAPWIVYLLRGLRWRGHRDHEGDDRRGPSPRGPGQREGSVDAELLLIRKGAPFVVFLSSMIFASITALRVCLNSAYAATCSHKTRLLLGDGASKKAVMLHRVQGLHARMAEARRSERPDDILQTTRDTHQEYLIQHKLNMKKLSALATAASVIFLLLALKAQIVGGTAAAKRRAGLGPVAAMGARASTSVPATPASEWAPYVAASCIADSIDDEAAIHFVADVLQCTPLPSPWVIGTGDKGQRLFINARTGMSTWEHPLLDVLKLVADLYQYCAPLSQEHRDEVLSGFHQICDVEAKNEYCKWRTLQAEGGDEYYVNVVTHEATWENPAKAFLPGYYMRSVAIARLRNPGYLQGLRSRACPSCTLERHVDDSESEPTEWRLDMDLSSTMRLHHHHAQCLLLGLLLLGIHGALQSVKTGATATSMMLEWPAGQTHPIEEGGRTLVQATGQQFTAPAACANTCGGFEEDQPAVAAKVLVHTVAGVADGPGEITRVITGVDSQTLSNSSPGCTLRACYALHICEV</sequence>
<feature type="transmembrane region" description="Helical" evidence="2">
    <location>
        <begin position="61"/>
        <end position="79"/>
    </location>
</feature>
<evidence type="ECO:0000313" key="4">
    <source>
        <dbReference type="EMBL" id="CAK0848035.1"/>
    </source>
</evidence>
<evidence type="ECO:0000313" key="5">
    <source>
        <dbReference type="Proteomes" id="UP001189429"/>
    </source>
</evidence>
<accession>A0ABN9TQW1</accession>